<dbReference type="InterPro" id="IPR049458">
    <property type="entry name" value="EpsG-like"/>
</dbReference>
<accession>A0A369DSL8</accession>
<organism evidence="1 2">
    <name type="scientific">Escherichia coli</name>
    <dbReference type="NCBI Taxonomy" id="562"/>
    <lineage>
        <taxon>Bacteria</taxon>
        <taxon>Pseudomonadati</taxon>
        <taxon>Pseudomonadota</taxon>
        <taxon>Gammaproteobacteria</taxon>
        <taxon>Enterobacterales</taxon>
        <taxon>Enterobacteriaceae</taxon>
        <taxon>Escherichia</taxon>
    </lineage>
</organism>
<gene>
    <name evidence="1" type="ORF">DTL43_04995</name>
</gene>
<name>A0A369DSL8_ECOLX</name>
<dbReference type="EMBL" id="QOGZ01000004">
    <property type="protein sequence ID" value="RDA41777.1"/>
    <property type="molecule type" value="Genomic_DNA"/>
</dbReference>
<evidence type="ECO:0000313" key="1">
    <source>
        <dbReference type="EMBL" id="RDA41777.1"/>
    </source>
</evidence>
<dbReference type="RefSeq" id="WP_000539504.1">
    <property type="nucleotide sequence ID" value="NZ_CAJGEK010000001.1"/>
</dbReference>
<reference evidence="1 2" key="1">
    <citation type="submission" date="2018-07" db="EMBL/GenBank/DDBJ databases">
        <title>Whole Genome Sequence Analysis of Avian Pathogenic E. coli - An Australian Perspective.</title>
        <authorList>
            <person name="Cummins M.L."/>
            <person name="Reid C.J."/>
            <person name="Roy Chowdhury P."/>
            <person name="Bushell R."/>
            <person name="Esbert N."/>
            <person name="Tivendale K.A."/>
            <person name="Noormohammadi A.H."/>
            <person name="Islam S."/>
            <person name="Marenda M.S."/>
            <person name="Browning G.F."/>
            <person name="Markham P.F."/>
            <person name="Djordjevic S.P."/>
        </authorList>
    </citation>
    <scope>NUCLEOTIDE SEQUENCE [LARGE SCALE GENOMIC DNA]</scope>
    <source>
        <strain evidence="1 2">AVC211</strain>
    </source>
</reference>
<proteinExistence type="predicted"/>
<sequence length="373" mass="43987">MGVYFILMTVALLISIIVLFHNDVKFTNVYIYTYILLLSLLAGLRFHTGWDWEAYDYFFYELTNSNLFEISKANVFNYEPGFVLLSYISVLLHIPPFLFFSLITVTLIIKSAYKYLGNFVYIFLLIYLYYGYFHNFSIVRQGVAAALFAYSIRYLIAKSYKYYILIFVAALFHMSAIMLLIVPFLYKIANRIPFSALLLFSLLMVYTSVSELIGMKSLLSGINALNIYINNSSLSYKVGFSFKYLELLIILVLFYNKRFSELIASKFSKKQYYVFRCLIVIEVMIYSLFNDFSIIYERLTVYFEFSHAICIAMIISAFKYKRVQLFLLLILLSLIFVRYYQLFNSPVRVDGEMTHYERFENYCSVFNTKDCQR</sequence>
<protein>
    <submittedName>
        <fullName evidence="1">EpsG family protein</fullName>
    </submittedName>
</protein>
<evidence type="ECO:0000313" key="2">
    <source>
        <dbReference type="Proteomes" id="UP000253687"/>
    </source>
</evidence>
<dbReference type="AlphaFoldDB" id="A0A369DSL8"/>
<dbReference type="Pfam" id="PF14897">
    <property type="entry name" value="EpsG"/>
    <property type="match status" value="1"/>
</dbReference>
<comment type="caution">
    <text evidence="1">The sequence shown here is derived from an EMBL/GenBank/DDBJ whole genome shotgun (WGS) entry which is preliminary data.</text>
</comment>
<dbReference type="Proteomes" id="UP000253687">
    <property type="component" value="Unassembled WGS sequence"/>
</dbReference>